<keyword evidence="8" id="KW-0807">Transducer</keyword>
<dbReference type="PANTHER" id="PTHR24228">
    <property type="entry name" value="B2 BRADYKININ RECEPTOR/ANGIOTENSIN II RECEPTOR"/>
    <property type="match status" value="1"/>
</dbReference>
<protein>
    <recommendedName>
        <fullName evidence="11">G-protein coupled receptors family 1 profile domain-containing protein</fullName>
    </recommendedName>
</protein>
<dbReference type="PROSITE" id="PS50262">
    <property type="entry name" value="G_PROTEIN_RECEP_F1_2"/>
    <property type="match status" value="1"/>
</dbReference>
<dbReference type="CDD" id="cd00637">
    <property type="entry name" value="7tm_classA_rhodopsin-like"/>
    <property type="match status" value="1"/>
</dbReference>
<dbReference type="EMBL" id="MK072499">
    <property type="protein sequence ID" value="AYV86228.1"/>
    <property type="molecule type" value="Genomic_DNA"/>
</dbReference>
<feature type="transmembrane region" description="Helical" evidence="10">
    <location>
        <begin position="28"/>
        <end position="51"/>
    </location>
</feature>
<name>A0A3G5AGG7_9VIRU</name>
<keyword evidence="7" id="KW-0675">Receptor</keyword>
<dbReference type="InterPro" id="IPR000276">
    <property type="entry name" value="GPCR_Rhodpsn"/>
</dbReference>
<accession>A0A3G5AGG7</accession>
<keyword evidence="2" id="KW-1003">Cell membrane</keyword>
<dbReference type="GO" id="GO:0004930">
    <property type="term" value="F:G protein-coupled receptor activity"/>
    <property type="evidence" value="ECO:0007669"/>
    <property type="project" value="UniProtKB-KW"/>
</dbReference>
<evidence type="ECO:0000256" key="5">
    <source>
        <dbReference type="ARBA" id="ARBA00023040"/>
    </source>
</evidence>
<evidence type="ECO:0000256" key="1">
    <source>
        <dbReference type="ARBA" id="ARBA00004651"/>
    </source>
</evidence>
<evidence type="ECO:0000256" key="9">
    <source>
        <dbReference type="SAM" id="MobiDB-lite"/>
    </source>
</evidence>
<reference evidence="12" key="1">
    <citation type="submission" date="2018-10" db="EMBL/GenBank/DDBJ databases">
        <title>Hidden diversity of soil giant viruses.</title>
        <authorList>
            <person name="Schulz F."/>
            <person name="Alteio L."/>
            <person name="Goudeau D."/>
            <person name="Ryan E.M."/>
            <person name="Malmstrom R.R."/>
            <person name="Blanchard J."/>
            <person name="Woyke T."/>
        </authorList>
    </citation>
    <scope>NUCLEOTIDE SEQUENCE</scope>
    <source>
        <strain evidence="12">SMV1</strain>
    </source>
</reference>
<evidence type="ECO:0000256" key="10">
    <source>
        <dbReference type="SAM" id="Phobius"/>
    </source>
</evidence>
<dbReference type="Gene3D" id="1.20.1070.10">
    <property type="entry name" value="Rhodopsin 7-helix transmembrane proteins"/>
    <property type="match status" value="1"/>
</dbReference>
<evidence type="ECO:0000313" key="12">
    <source>
        <dbReference type="EMBL" id="AYV86228.1"/>
    </source>
</evidence>
<keyword evidence="3 10" id="KW-0812">Transmembrane</keyword>
<feature type="domain" description="G-protein coupled receptors family 1 profile" evidence="11">
    <location>
        <begin position="42"/>
        <end position="386"/>
    </location>
</feature>
<evidence type="ECO:0000256" key="4">
    <source>
        <dbReference type="ARBA" id="ARBA00022989"/>
    </source>
</evidence>
<evidence type="ECO:0000256" key="2">
    <source>
        <dbReference type="ARBA" id="ARBA00022475"/>
    </source>
</evidence>
<evidence type="ECO:0000256" key="6">
    <source>
        <dbReference type="ARBA" id="ARBA00023136"/>
    </source>
</evidence>
<feature type="region of interest" description="Disordered" evidence="9">
    <location>
        <begin position="419"/>
        <end position="438"/>
    </location>
</feature>
<feature type="transmembrane region" description="Helical" evidence="10">
    <location>
        <begin position="332"/>
        <end position="355"/>
    </location>
</feature>
<feature type="transmembrane region" description="Helical" evidence="10">
    <location>
        <begin position="132"/>
        <end position="155"/>
    </location>
</feature>
<feature type="compositionally biased region" description="Basic and acidic residues" evidence="9">
    <location>
        <begin position="419"/>
        <end position="432"/>
    </location>
</feature>
<dbReference type="PANTHER" id="PTHR24228:SF59">
    <property type="entry name" value="NEUROPEPTIDE RECEPTOR 15"/>
    <property type="match status" value="1"/>
</dbReference>
<keyword evidence="4 10" id="KW-1133">Transmembrane helix</keyword>
<evidence type="ECO:0000256" key="7">
    <source>
        <dbReference type="ARBA" id="ARBA00023170"/>
    </source>
</evidence>
<keyword evidence="5" id="KW-0297">G-protein coupled receptor</keyword>
<dbReference type="GO" id="GO:0005886">
    <property type="term" value="C:plasma membrane"/>
    <property type="evidence" value="ECO:0007669"/>
    <property type="project" value="UniProtKB-SubCell"/>
</dbReference>
<feature type="transmembrane region" description="Helical" evidence="10">
    <location>
        <begin position="367"/>
        <end position="388"/>
    </location>
</feature>
<comment type="subcellular location">
    <subcellularLocation>
        <location evidence="1">Cell membrane</location>
        <topology evidence="1">Multi-pass membrane protein</topology>
    </subcellularLocation>
</comment>
<evidence type="ECO:0000259" key="11">
    <source>
        <dbReference type="PROSITE" id="PS50262"/>
    </source>
</evidence>
<dbReference type="InterPro" id="IPR017452">
    <property type="entry name" value="GPCR_Rhodpsn_7TM"/>
</dbReference>
<organism evidence="12">
    <name type="scientific">Solumvirus sp</name>
    <dbReference type="NCBI Taxonomy" id="2487773"/>
    <lineage>
        <taxon>Viruses</taxon>
        <taxon>Pithoviruses</taxon>
    </lineage>
</organism>
<sequence length="438" mass="48109">MNETLDKSSNLEINNNEWNIGTLNKTAIWSYYVAANYIGVVMCILLMITIYRNKKKLSVDIFIMGLCSGCLWMSITCGSQCLASVISQYFFGGYINCQLEAFFHVSAILVQFFCVSLIAIRNYVNIVKRSEISLNTSILIVILIWIKCIIVTVALSKVSSIYLMTAGTYCFFGFSSPAIAYWLLPGLVLSVLTMTYCYGAIIHHVKNISYLSTSSKIESGNIPKSLDPGPKSSRVLDTPASIKPTESKVMYKSPTVNVLDTPASIRPTESKITPKALSLNISPSVRDPPLTPMSMKLIDTTRLSEPDSVAKDGIQRSETTVNISNPKLLRGIIWRSAIFVVVLLVGWIPAAITSIYELSIGPATEELVTAVGVAGVTHSILVPLVYAYTRKHLTCDSCFMCHPQNSVVGFSISRESDHDSLSPAHDIEKEGDQSVLND</sequence>
<proteinExistence type="predicted"/>
<evidence type="ECO:0000256" key="8">
    <source>
        <dbReference type="ARBA" id="ARBA00023224"/>
    </source>
</evidence>
<feature type="transmembrane region" description="Helical" evidence="10">
    <location>
        <begin position="101"/>
        <end position="120"/>
    </location>
</feature>
<evidence type="ECO:0000256" key="3">
    <source>
        <dbReference type="ARBA" id="ARBA00022692"/>
    </source>
</evidence>
<keyword evidence="6 10" id="KW-0472">Membrane</keyword>
<feature type="transmembrane region" description="Helical" evidence="10">
    <location>
        <begin position="63"/>
        <end position="89"/>
    </location>
</feature>
<dbReference type="SUPFAM" id="SSF81321">
    <property type="entry name" value="Family A G protein-coupled receptor-like"/>
    <property type="match status" value="1"/>
</dbReference>
<dbReference type="Pfam" id="PF00001">
    <property type="entry name" value="7tm_1"/>
    <property type="match status" value="1"/>
</dbReference>
<gene>
    <name evidence="12" type="ORF">Solumvirus2_35</name>
</gene>